<accession>A0ABP8NMN5</accession>
<dbReference type="PANTHER" id="PTHR38011">
    <property type="entry name" value="DIHYDROFOLATE REDUCTASE FAMILY PROTEIN (AFU_ORTHOLOGUE AFUA_8G06820)"/>
    <property type="match status" value="1"/>
</dbReference>
<dbReference type="InterPro" id="IPR050765">
    <property type="entry name" value="Riboflavin_Biosynth_HTPR"/>
</dbReference>
<dbReference type="InterPro" id="IPR002734">
    <property type="entry name" value="RibDG_C"/>
</dbReference>
<dbReference type="Proteomes" id="UP001500067">
    <property type="component" value="Unassembled WGS sequence"/>
</dbReference>
<sequence>MSSRKVVLYIATSADGYIAKEDGDLGWLSAVEKPGEDYGYHEFVSTVDTVIMGRKTYDKVLSFGIEFPHKGRKCYVWSQSRTGSDDNVTYVNGPLASLIAELKSTEGKDIFIDGGAEVVNQLMKEDLIDRYIISVIPVFIGGGIRLYNEGRPQQQLSLVRSMAYTSGLVQTWYEPKAD</sequence>
<proteinExistence type="predicted"/>
<dbReference type="SUPFAM" id="SSF53597">
    <property type="entry name" value="Dihydrofolate reductase-like"/>
    <property type="match status" value="1"/>
</dbReference>
<dbReference type="RefSeq" id="WP_345083598.1">
    <property type="nucleotide sequence ID" value="NZ_BAABFA010000018.1"/>
</dbReference>
<evidence type="ECO:0000313" key="2">
    <source>
        <dbReference type="EMBL" id="GAA4467873.1"/>
    </source>
</evidence>
<keyword evidence="3" id="KW-1185">Reference proteome</keyword>
<organism evidence="2 3">
    <name type="scientific">Nemorincola caseinilytica</name>
    <dbReference type="NCBI Taxonomy" id="2054315"/>
    <lineage>
        <taxon>Bacteria</taxon>
        <taxon>Pseudomonadati</taxon>
        <taxon>Bacteroidota</taxon>
        <taxon>Chitinophagia</taxon>
        <taxon>Chitinophagales</taxon>
        <taxon>Chitinophagaceae</taxon>
        <taxon>Nemorincola</taxon>
    </lineage>
</organism>
<feature type="domain" description="Bacterial bifunctional deaminase-reductase C-terminal" evidence="1">
    <location>
        <begin position="95"/>
        <end position="169"/>
    </location>
</feature>
<evidence type="ECO:0000259" key="1">
    <source>
        <dbReference type="Pfam" id="PF01872"/>
    </source>
</evidence>
<dbReference type="Gene3D" id="3.40.430.10">
    <property type="entry name" value="Dihydrofolate Reductase, subunit A"/>
    <property type="match status" value="1"/>
</dbReference>
<evidence type="ECO:0000313" key="3">
    <source>
        <dbReference type="Proteomes" id="UP001500067"/>
    </source>
</evidence>
<gene>
    <name evidence="2" type="ORF">GCM10023093_24420</name>
</gene>
<dbReference type="PANTHER" id="PTHR38011:SF11">
    <property type="entry name" value="2,5-DIAMINO-6-RIBOSYLAMINO-4(3H)-PYRIMIDINONE 5'-PHOSPHATE REDUCTASE"/>
    <property type="match status" value="1"/>
</dbReference>
<comment type="caution">
    <text evidence="2">The sequence shown here is derived from an EMBL/GenBank/DDBJ whole genome shotgun (WGS) entry which is preliminary data.</text>
</comment>
<dbReference type="InterPro" id="IPR024072">
    <property type="entry name" value="DHFR-like_dom_sf"/>
</dbReference>
<dbReference type="EMBL" id="BAABFA010000018">
    <property type="protein sequence ID" value="GAA4467873.1"/>
    <property type="molecule type" value="Genomic_DNA"/>
</dbReference>
<dbReference type="Pfam" id="PF01872">
    <property type="entry name" value="RibD_C"/>
    <property type="match status" value="1"/>
</dbReference>
<reference evidence="3" key="1">
    <citation type="journal article" date="2019" name="Int. J. Syst. Evol. Microbiol.">
        <title>The Global Catalogue of Microorganisms (GCM) 10K type strain sequencing project: providing services to taxonomists for standard genome sequencing and annotation.</title>
        <authorList>
            <consortium name="The Broad Institute Genomics Platform"/>
            <consortium name="The Broad Institute Genome Sequencing Center for Infectious Disease"/>
            <person name="Wu L."/>
            <person name="Ma J."/>
        </authorList>
    </citation>
    <scope>NUCLEOTIDE SEQUENCE [LARGE SCALE GENOMIC DNA]</scope>
    <source>
        <strain evidence="3">JCM 32105</strain>
    </source>
</reference>
<name>A0ABP8NMN5_9BACT</name>
<protein>
    <submittedName>
        <fullName evidence="2">Dihydrofolate reductase family protein</fullName>
    </submittedName>
</protein>